<dbReference type="Proteomes" id="UP000275348">
    <property type="component" value="Unassembled WGS sequence"/>
</dbReference>
<organism evidence="1 2">
    <name type="scientific">Faecalibacter macacae</name>
    <dbReference type="NCBI Taxonomy" id="1859289"/>
    <lineage>
        <taxon>Bacteria</taxon>
        <taxon>Pseudomonadati</taxon>
        <taxon>Bacteroidota</taxon>
        <taxon>Flavobacteriia</taxon>
        <taxon>Flavobacteriales</taxon>
        <taxon>Weeksellaceae</taxon>
        <taxon>Faecalibacter</taxon>
    </lineage>
</organism>
<proteinExistence type="predicted"/>
<evidence type="ECO:0000313" key="1">
    <source>
        <dbReference type="EMBL" id="RLZ07757.1"/>
    </source>
</evidence>
<comment type="caution">
    <text evidence="1">The sequence shown here is derived from an EMBL/GenBank/DDBJ whole genome shotgun (WGS) entry which is preliminary data.</text>
</comment>
<protein>
    <submittedName>
        <fullName evidence="1">Uncharacterized protein</fullName>
    </submittedName>
</protein>
<reference evidence="1 2" key="1">
    <citation type="submission" date="2018-10" db="EMBL/GenBank/DDBJ databases">
        <authorList>
            <person name="Chen X."/>
        </authorList>
    </citation>
    <scope>NUCLEOTIDE SEQUENCE [LARGE SCALE GENOMIC DNA]</scope>
    <source>
        <strain evidence="1 2">YIM 102668</strain>
    </source>
</reference>
<sequence length="136" mass="15739">MSVFQNILGKKINDDEVIQFQNSLNGEATKRENNVSDSYDYELLFKEDGVLFAILNNEIISIKVFFSPTPITEPFRKEFVYGLSYISSENDVKKQFNFPINLNQEPMRADNIYEYENCSVAFDAMTGEINFAEIYV</sequence>
<dbReference type="OrthoDB" id="1448094at2"/>
<evidence type="ECO:0000313" key="2">
    <source>
        <dbReference type="Proteomes" id="UP000275348"/>
    </source>
</evidence>
<name>A0A3L9M3K1_9FLAO</name>
<dbReference type="EMBL" id="RDOJ01000016">
    <property type="protein sequence ID" value="RLZ07757.1"/>
    <property type="molecule type" value="Genomic_DNA"/>
</dbReference>
<keyword evidence="2" id="KW-1185">Reference proteome</keyword>
<accession>A0A3L9M3K1</accession>
<gene>
    <name evidence="1" type="ORF">EAH69_10845</name>
</gene>
<dbReference type="AlphaFoldDB" id="A0A3L9M3K1"/>
<dbReference type="RefSeq" id="WP_121935230.1">
    <property type="nucleotide sequence ID" value="NZ_RDOJ01000016.1"/>
</dbReference>